<dbReference type="HOGENOM" id="CLU_080164_0_0_0"/>
<evidence type="ECO:0000259" key="2">
    <source>
        <dbReference type="Pfam" id="PF02517"/>
    </source>
</evidence>
<dbReference type="KEGG" id="psl:Psta_2461"/>
<name>D2R4R4_PIRSD</name>
<accession>D2R4R4</accession>
<sequence length="263" mass="28859">MPGESAAPNSVVNSRAKAYLQASQRPLTALIFVLPMILAYEIGVVALGSGAVRNGADVWLRKSLTYAGFGQYFLLPILVVAILLGWHHTRRDPWKIEMRIIRWMWLESLALGSLLLAIAFVVGSYFAQLPSLYVPSTAGSMSEVLARMIGYLGAGLYEELMFRLLLFSICYGVLLAVRLKPTAATMVAVIASSLLFAAAHYQFDFEILGYRFATTIGDRFAWSSFVFRALAGAYFAVLFAYRGFGIAAGAHAIYDVLVAFVQD</sequence>
<feature type="transmembrane region" description="Helical" evidence="1">
    <location>
        <begin position="27"/>
        <end position="52"/>
    </location>
</feature>
<feature type="transmembrane region" description="Helical" evidence="1">
    <location>
        <begin position="160"/>
        <end position="177"/>
    </location>
</feature>
<keyword evidence="4" id="KW-1185">Reference proteome</keyword>
<dbReference type="AlphaFoldDB" id="D2R4R4"/>
<proteinExistence type="predicted"/>
<keyword evidence="1" id="KW-1133">Transmembrane helix</keyword>
<dbReference type="Pfam" id="PF02517">
    <property type="entry name" value="Rce1-like"/>
    <property type="match status" value="1"/>
</dbReference>
<protein>
    <submittedName>
        <fullName evidence="3">Abortive infection protein</fullName>
    </submittedName>
</protein>
<evidence type="ECO:0000256" key="1">
    <source>
        <dbReference type="SAM" id="Phobius"/>
    </source>
</evidence>
<feature type="transmembrane region" description="Helical" evidence="1">
    <location>
        <begin position="221"/>
        <end position="241"/>
    </location>
</feature>
<feature type="domain" description="CAAX prenyl protease 2/Lysostaphin resistance protein A-like" evidence="2">
    <location>
        <begin position="144"/>
        <end position="256"/>
    </location>
</feature>
<reference evidence="3 4" key="1">
    <citation type="journal article" date="2009" name="Stand. Genomic Sci.">
        <title>Complete genome sequence of Pirellula staleyi type strain (ATCC 27377).</title>
        <authorList>
            <person name="Clum A."/>
            <person name="Tindall B.J."/>
            <person name="Sikorski J."/>
            <person name="Ivanova N."/>
            <person name="Mavrommatis K."/>
            <person name="Lucas S."/>
            <person name="Glavina del Rio T."/>
            <person name="Nolan M."/>
            <person name="Chen F."/>
            <person name="Tice H."/>
            <person name="Pitluck S."/>
            <person name="Cheng J.F."/>
            <person name="Chertkov O."/>
            <person name="Brettin T."/>
            <person name="Han C."/>
            <person name="Detter J.C."/>
            <person name="Kuske C."/>
            <person name="Bruce D."/>
            <person name="Goodwin L."/>
            <person name="Ovchinikova G."/>
            <person name="Pati A."/>
            <person name="Mikhailova N."/>
            <person name="Chen A."/>
            <person name="Palaniappan K."/>
            <person name="Land M."/>
            <person name="Hauser L."/>
            <person name="Chang Y.J."/>
            <person name="Jeffries C.D."/>
            <person name="Chain P."/>
            <person name="Rohde M."/>
            <person name="Goker M."/>
            <person name="Bristow J."/>
            <person name="Eisen J.A."/>
            <person name="Markowitz V."/>
            <person name="Hugenholtz P."/>
            <person name="Kyrpides N.C."/>
            <person name="Klenk H.P."/>
            <person name="Lapidus A."/>
        </authorList>
    </citation>
    <scope>NUCLEOTIDE SEQUENCE [LARGE SCALE GENOMIC DNA]</scope>
    <source>
        <strain evidence="4">ATCC 27377 / DSM 6068 / ICPB 4128</strain>
    </source>
</reference>
<dbReference type="GO" id="GO:0080120">
    <property type="term" value="P:CAAX-box protein maturation"/>
    <property type="evidence" value="ECO:0007669"/>
    <property type="project" value="UniProtKB-ARBA"/>
</dbReference>
<evidence type="ECO:0000313" key="3">
    <source>
        <dbReference type="EMBL" id="ADB17130.1"/>
    </source>
</evidence>
<dbReference type="STRING" id="530564.Psta_2461"/>
<gene>
    <name evidence="3" type="ordered locus">Psta_2461</name>
</gene>
<dbReference type="EMBL" id="CP001848">
    <property type="protein sequence ID" value="ADB17130.1"/>
    <property type="molecule type" value="Genomic_DNA"/>
</dbReference>
<dbReference type="Proteomes" id="UP000001887">
    <property type="component" value="Chromosome"/>
</dbReference>
<evidence type="ECO:0000313" key="4">
    <source>
        <dbReference type="Proteomes" id="UP000001887"/>
    </source>
</evidence>
<keyword evidence="1" id="KW-0472">Membrane</keyword>
<dbReference type="GO" id="GO:0004175">
    <property type="term" value="F:endopeptidase activity"/>
    <property type="evidence" value="ECO:0007669"/>
    <property type="project" value="UniProtKB-ARBA"/>
</dbReference>
<feature type="transmembrane region" description="Helical" evidence="1">
    <location>
        <begin position="105"/>
        <end position="127"/>
    </location>
</feature>
<dbReference type="OrthoDB" id="9814348at2"/>
<dbReference type="InterPro" id="IPR003675">
    <property type="entry name" value="Rce1/LyrA-like_dom"/>
</dbReference>
<feature type="transmembrane region" description="Helical" evidence="1">
    <location>
        <begin position="64"/>
        <end position="84"/>
    </location>
</feature>
<dbReference type="eggNOG" id="COG1266">
    <property type="taxonomic scope" value="Bacteria"/>
</dbReference>
<organism evidence="3 4">
    <name type="scientific">Pirellula staleyi (strain ATCC 27377 / DSM 6068 / ICPB 4128)</name>
    <name type="common">Pirella staleyi</name>
    <dbReference type="NCBI Taxonomy" id="530564"/>
    <lineage>
        <taxon>Bacteria</taxon>
        <taxon>Pseudomonadati</taxon>
        <taxon>Planctomycetota</taxon>
        <taxon>Planctomycetia</taxon>
        <taxon>Pirellulales</taxon>
        <taxon>Pirellulaceae</taxon>
        <taxon>Pirellula</taxon>
    </lineage>
</organism>
<feature type="transmembrane region" description="Helical" evidence="1">
    <location>
        <begin position="184"/>
        <end position="201"/>
    </location>
</feature>
<keyword evidence="1" id="KW-0812">Transmembrane</keyword>